<evidence type="ECO:0000313" key="3">
    <source>
        <dbReference type="Proteomes" id="UP000756132"/>
    </source>
</evidence>
<evidence type="ECO:0000313" key="2">
    <source>
        <dbReference type="EMBL" id="UJO23526.1"/>
    </source>
</evidence>
<dbReference type="GeneID" id="71992840"/>
<dbReference type="Proteomes" id="UP000756132">
    <property type="component" value="Chromosome 11"/>
</dbReference>
<accession>A0A9Q8PJ67</accession>
<dbReference type="EMBL" id="CP090173">
    <property type="protein sequence ID" value="UJO23526.1"/>
    <property type="molecule type" value="Genomic_DNA"/>
</dbReference>
<protein>
    <submittedName>
        <fullName evidence="2">Uncharacterized protein</fullName>
    </submittedName>
</protein>
<dbReference type="KEGG" id="ffu:CLAFUR5_12962"/>
<gene>
    <name evidence="2" type="ORF">CLAFUR5_12962</name>
</gene>
<keyword evidence="3" id="KW-1185">Reference proteome</keyword>
<feature type="region of interest" description="Disordered" evidence="1">
    <location>
        <begin position="135"/>
        <end position="195"/>
    </location>
</feature>
<sequence>MPTSAISRLSCPQGSSCAAQPSNNVAGGCCRLGDASCILATACIESSSLSASCGSDCQANSYVTKCSNSATPYCYTRYWVSGAVTPSEVGCTTTQGVVAYAYTTYTGFGAEITQKSTAAGGTIAASDAGAVGLVSEQKGGNGGPGDGTSFAEQKTANGSVSSPAELSQRDAARPWAPAEGQWHEVPGRSTVPELP</sequence>
<dbReference type="OrthoDB" id="3644751at2759"/>
<reference evidence="2" key="2">
    <citation type="journal article" date="2022" name="Microb. Genom.">
        <title>A chromosome-scale genome assembly of the tomato pathogen Cladosporium fulvum reveals a compartmentalized genome architecture and the presence of a dispensable chromosome.</title>
        <authorList>
            <person name="Zaccaron A.Z."/>
            <person name="Chen L.H."/>
            <person name="Samaras A."/>
            <person name="Stergiopoulos I."/>
        </authorList>
    </citation>
    <scope>NUCLEOTIDE SEQUENCE</scope>
    <source>
        <strain evidence="2">Race5_Kim</strain>
    </source>
</reference>
<reference evidence="2" key="1">
    <citation type="submission" date="2021-12" db="EMBL/GenBank/DDBJ databases">
        <authorList>
            <person name="Zaccaron A."/>
            <person name="Stergiopoulos I."/>
        </authorList>
    </citation>
    <scope>NUCLEOTIDE SEQUENCE</scope>
    <source>
        <strain evidence="2">Race5_Kim</strain>
    </source>
</reference>
<organism evidence="2 3">
    <name type="scientific">Passalora fulva</name>
    <name type="common">Tomato leaf mold</name>
    <name type="synonym">Cladosporium fulvum</name>
    <dbReference type="NCBI Taxonomy" id="5499"/>
    <lineage>
        <taxon>Eukaryota</taxon>
        <taxon>Fungi</taxon>
        <taxon>Dikarya</taxon>
        <taxon>Ascomycota</taxon>
        <taxon>Pezizomycotina</taxon>
        <taxon>Dothideomycetes</taxon>
        <taxon>Dothideomycetidae</taxon>
        <taxon>Mycosphaerellales</taxon>
        <taxon>Mycosphaerellaceae</taxon>
        <taxon>Fulvia</taxon>
    </lineage>
</organism>
<dbReference type="AlphaFoldDB" id="A0A9Q8PJ67"/>
<evidence type="ECO:0000256" key="1">
    <source>
        <dbReference type="SAM" id="MobiDB-lite"/>
    </source>
</evidence>
<feature type="compositionally biased region" description="Polar residues" evidence="1">
    <location>
        <begin position="150"/>
        <end position="165"/>
    </location>
</feature>
<proteinExistence type="predicted"/>
<name>A0A9Q8PJ67_PASFU</name>
<dbReference type="RefSeq" id="XP_047767892.1">
    <property type="nucleotide sequence ID" value="XM_047912110.1"/>
</dbReference>